<accession>A0AAE3HGT5</accession>
<evidence type="ECO:0000313" key="11">
    <source>
        <dbReference type="EMBL" id="MCR1898328.1"/>
    </source>
</evidence>
<keyword evidence="4" id="KW-0678">Repressor</keyword>
<dbReference type="FunFam" id="1.10.10.10:FF:000007">
    <property type="entry name" value="Ferric uptake regulation protein"/>
    <property type="match status" value="1"/>
</dbReference>
<reference evidence="11" key="1">
    <citation type="submission" date="2022-07" db="EMBL/GenBank/DDBJ databases">
        <title>Enhanced cultured diversity of the mouse gut microbiota enables custom-made synthetic communities.</title>
        <authorList>
            <person name="Afrizal A."/>
        </authorList>
    </citation>
    <scope>NUCLEOTIDE SEQUENCE</scope>
    <source>
        <strain evidence="11">DSM 28593</strain>
    </source>
</reference>
<evidence type="ECO:0000256" key="3">
    <source>
        <dbReference type="ARBA" id="ARBA00022490"/>
    </source>
</evidence>
<proteinExistence type="inferred from homology"/>
<dbReference type="Gene3D" id="1.10.10.10">
    <property type="entry name" value="Winged helix-like DNA-binding domain superfamily/Winged helix DNA-binding domain"/>
    <property type="match status" value="1"/>
</dbReference>
<keyword evidence="7" id="KW-0805">Transcription regulation</keyword>
<dbReference type="GO" id="GO:0003700">
    <property type="term" value="F:DNA-binding transcription factor activity"/>
    <property type="evidence" value="ECO:0007669"/>
    <property type="project" value="InterPro"/>
</dbReference>
<dbReference type="EMBL" id="JANKAS010000003">
    <property type="protein sequence ID" value="MCR1898328.1"/>
    <property type="molecule type" value="Genomic_DNA"/>
</dbReference>
<evidence type="ECO:0000313" key="12">
    <source>
        <dbReference type="Proteomes" id="UP001205748"/>
    </source>
</evidence>
<dbReference type="GO" id="GO:0000976">
    <property type="term" value="F:transcription cis-regulatory region binding"/>
    <property type="evidence" value="ECO:0007669"/>
    <property type="project" value="TreeGrafter"/>
</dbReference>
<organism evidence="11 12">
    <name type="scientific">Irregularibacter muris</name>
    <dbReference type="NCBI Taxonomy" id="1796619"/>
    <lineage>
        <taxon>Bacteria</taxon>
        <taxon>Bacillati</taxon>
        <taxon>Bacillota</taxon>
        <taxon>Clostridia</taxon>
        <taxon>Eubacteriales</taxon>
        <taxon>Eubacteriaceae</taxon>
        <taxon>Irregularibacter</taxon>
    </lineage>
</organism>
<dbReference type="InterPro" id="IPR036390">
    <property type="entry name" value="WH_DNA-bd_sf"/>
</dbReference>
<dbReference type="Pfam" id="PF01475">
    <property type="entry name" value="FUR"/>
    <property type="match status" value="1"/>
</dbReference>
<protein>
    <submittedName>
        <fullName evidence="11">Transcriptional repressor</fullName>
    </submittedName>
</protein>
<keyword evidence="8" id="KW-0238">DNA-binding</keyword>
<keyword evidence="3" id="KW-0963">Cytoplasm</keyword>
<comment type="similarity">
    <text evidence="2">Belongs to the Fur family.</text>
</comment>
<dbReference type="AlphaFoldDB" id="A0AAE3HGT5"/>
<name>A0AAE3HGT5_9FIRM</name>
<dbReference type="InterPro" id="IPR002481">
    <property type="entry name" value="FUR"/>
</dbReference>
<evidence type="ECO:0000256" key="6">
    <source>
        <dbReference type="ARBA" id="ARBA00022833"/>
    </source>
</evidence>
<dbReference type="CDD" id="cd07153">
    <property type="entry name" value="Fur_like"/>
    <property type="match status" value="1"/>
</dbReference>
<keyword evidence="5 10" id="KW-0479">Metal-binding</keyword>
<evidence type="ECO:0000256" key="4">
    <source>
        <dbReference type="ARBA" id="ARBA00022491"/>
    </source>
</evidence>
<comment type="caution">
    <text evidence="11">The sequence shown here is derived from an EMBL/GenBank/DDBJ whole genome shotgun (WGS) entry which is preliminary data.</text>
</comment>
<dbReference type="GO" id="GO:1900376">
    <property type="term" value="P:regulation of secondary metabolite biosynthetic process"/>
    <property type="evidence" value="ECO:0007669"/>
    <property type="project" value="TreeGrafter"/>
</dbReference>
<sequence>MLEQKHLKENLISRNIKPSYQRIQILKYLIKNATHPTVDEIYMALVEEMPTLSKTTVYNTLKLFVDNGLARALSIEDIEVRYDGDVRSHGHFKCMSCKKIFDFTVDMDKFLTEELKNFTIQEKNIYFKGICKKCNYKNNEEQKGGVIK</sequence>
<evidence type="ECO:0000256" key="1">
    <source>
        <dbReference type="ARBA" id="ARBA00004496"/>
    </source>
</evidence>
<feature type="binding site" evidence="10">
    <location>
        <position position="131"/>
    </location>
    <ligand>
        <name>Zn(2+)</name>
        <dbReference type="ChEBI" id="CHEBI:29105"/>
    </ligand>
</feature>
<evidence type="ECO:0000256" key="8">
    <source>
        <dbReference type="ARBA" id="ARBA00023125"/>
    </source>
</evidence>
<evidence type="ECO:0000256" key="5">
    <source>
        <dbReference type="ARBA" id="ARBA00022723"/>
    </source>
</evidence>
<keyword evidence="9" id="KW-0804">Transcription</keyword>
<dbReference type="SUPFAM" id="SSF46785">
    <property type="entry name" value="Winged helix' DNA-binding domain"/>
    <property type="match status" value="1"/>
</dbReference>
<comment type="subcellular location">
    <subcellularLocation>
        <location evidence="1">Cytoplasm</location>
    </subcellularLocation>
</comment>
<dbReference type="RefSeq" id="WP_257529799.1">
    <property type="nucleotide sequence ID" value="NZ_JANKAS010000003.1"/>
</dbReference>
<dbReference type="GO" id="GO:0045892">
    <property type="term" value="P:negative regulation of DNA-templated transcription"/>
    <property type="evidence" value="ECO:0007669"/>
    <property type="project" value="TreeGrafter"/>
</dbReference>
<evidence type="ECO:0000256" key="9">
    <source>
        <dbReference type="ARBA" id="ARBA00023163"/>
    </source>
</evidence>
<dbReference type="PANTHER" id="PTHR33202:SF8">
    <property type="entry name" value="PEROXIDE-RESPONSIVE REPRESSOR PERR"/>
    <property type="match status" value="1"/>
</dbReference>
<dbReference type="Proteomes" id="UP001205748">
    <property type="component" value="Unassembled WGS sequence"/>
</dbReference>
<feature type="binding site" evidence="10">
    <location>
        <position position="97"/>
    </location>
    <ligand>
        <name>Zn(2+)</name>
        <dbReference type="ChEBI" id="CHEBI:29105"/>
    </ligand>
</feature>
<keyword evidence="12" id="KW-1185">Reference proteome</keyword>
<dbReference type="PANTHER" id="PTHR33202">
    <property type="entry name" value="ZINC UPTAKE REGULATION PROTEIN"/>
    <property type="match status" value="1"/>
</dbReference>
<dbReference type="InterPro" id="IPR043135">
    <property type="entry name" value="Fur_C"/>
</dbReference>
<feature type="binding site" evidence="10">
    <location>
        <position position="94"/>
    </location>
    <ligand>
        <name>Zn(2+)</name>
        <dbReference type="ChEBI" id="CHEBI:29105"/>
    </ligand>
</feature>
<dbReference type="InterPro" id="IPR036388">
    <property type="entry name" value="WH-like_DNA-bd_sf"/>
</dbReference>
<dbReference type="GO" id="GO:0008270">
    <property type="term" value="F:zinc ion binding"/>
    <property type="evidence" value="ECO:0007669"/>
    <property type="project" value="TreeGrafter"/>
</dbReference>
<gene>
    <name evidence="11" type="ORF">NSA47_04910</name>
</gene>
<comment type="cofactor">
    <cofactor evidence="10">
        <name>Zn(2+)</name>
        <dbReference type="ChEBI" id="CHEBI:29105"/>
    </cofactor>
    <text evidence="10">Binds 1 zinc ion per subunit.</text>
</comment>
<keyword evidence="6 10" id="KW-0862">Zinc</keyword>
<evidence type="ECO:0000256" key="2">
    <source>
        <dbReference type="ARBA" id="ARBA00007957"/>
    </source>
</evidence>
<evidence type="ECO:0000256" key="7">
    <source>
        <dbReference type="ARBA" id="ARBA00023015"/>
    </source>
</evidence>
<dbReference type="Gene3D" id="3.30.1490.190">
    <property type="match status" value="1"/>
</dbReference>
<dbReference type="GO" id="GO:0005737">
    <property type="term" value="C:cytoplasm"/>
    <property type="evidence" value="ECO:0007669"/>
    <property type="project" value="UniProtKB-SubCell"/>
</dbReference>
<feature type="binding site" evidence="10">
    <location>
        <position position="134"/>
    </location>
    <ligand>
        <name>Zn(2+)</name>
        <dbReference type="ChEBI" id="CHEBI:29105"/>
    </ligand>
</feature>
<evidence type="ECO:0000256" key="10">
    <source>
        <dbReference type="PIRSR" id="PIRSR602481-1"/>
    </source>
</evidence>